<evidence type="ECO:0000313" key="4">
    <source>
        <dbReference type="Proteomes" id="UP000747542"/>
    </source>
</evidence>
<evidence type="ECO:0000313" key="3">
    <source>
        <dbReference type="EMBL" id="KAG7177393.1"/>
    </source>
</evidence>
<dbReference type="Pfam" id="PF00059">
    <property type="entry name" value="Lectin_C"/>
    <property type="match status" value="1"/>
</dbReference>
<dbReference type="PROSITE" id="PS50041">
    <property type="entry name" value="C_TYPE_LECTIN_2"/>
    <property type="match status" value="1"/>
</dbReference>
<dbReference type="InterPro" id="IPR016187">
    <property type="entry name" value="CTDL_fold"/>
</dbReference>
<organism evidence="3 4">
    <name type="scientific">Homarus americanus</name>
    <name type="common">American lobster</name>
    <dbReference type="NCBI Taxonomy" id="6706"/>
    <lineage>
        <taxon>Eukaryota</taxon>
        <taxon>Metazoa</taxon>
        <taxon>Ecdysozoa</taxon>
        <taxon>Arthropoda</taxon>
        <taxon>Crustacea</taxon>
        <taxon>Multicrustacea</taxon>
        <taxon>Malacostraca</taxon>
        <taxon>Eumalacostraca</taxon>
        <taxon>Eucarida</taxon>
        <taxon>Decapoda</taxon>
        <taxon>Pleocyemata</taxon>
        <taxon>Astacidea</taxon>
        <taxon>Nephropoidea</taxon>
        <taxon>Nephropidae</taxon>
        <taxon>Homarus</taxon>
    </lineage>
</organism>
<evidence type="ECO:0000256" key="1">
    <source>
        <dbReference type="SAM" id="SignalP"/>
    </source>
</evidence>
<dbReference type="PANTHER" id="PTHR45710">
    <property type="entry name" value="C-TYPE LECTIN DOMAIN-CONTAINING PROTEIN 180"/>
    <property type="match status" value="1"/>
</dbReference>
<reference evidence="3" key="1">
    <citation type="journal article" date="2021" name="Sci. Adv.">
        <title>The American lobster genome reveals insights on longevity, neural, and immune adaptations.</title>
        <authorList>
            <person name="Polinski J.M."/>
            <person name="Zimin A.V."/>
            <person name="Clark K.F."/>
            <person name="Kohn A.B."/>
            <person name="Sadowski N."/>
            <person name="Timp W."/>
            <person name="Ptitsyn A."/>
            <person name="Khanna P."/>
            <person name="Romanova D.Y."/>
            <person name="Williams P."/>
            <person name="Greenwood S.J."/>
            <person name="Moroz L.L."/>
            <person name="Walt D.R."/>
            <person name="Bodnar A.G."/>
        </authorList>
    </citation>
    <scope>NUCLEOTIDE SEQUENCE</scope>
    <source>
        <strain evidence="3">GMGI-L3</strain>
    </source>
</reference>
<dbReference type="EMBL" id="JAHLQT010002318">
    <property type="protein sequence ID" value="KAG7177393.1"/>
    <property type="molecule type" value="Genomic_DNA"/>
</dbReference>
<keyword evidence="4" id="KW-1185">Reference proteome</keyword>
<dbReference type="SUPFAM" id="SSF56436">
    <property type="entry name" value="C-type lectin-like"/>
    <property type="match status" value="1"/>
</dbReference>
<name>A0A8J5TUB3_HOMAM</name>
<dbReference type="Proteomes" id="UP000747542">
    <property type="component" value="Unassembled WGS sequence"/>
</dbReference>
<dbReference type="AlphaFoldDB" id="A0A8J5TUB3"/>
<feature type="domain" description="C-type lectin" evidence="2">
    <location>
        <begin position="105"/>
        <end position="218"/>
    </location>
</feature>
<dbReference type="CDD" id="cd00037">
    <property type="entry name" value="CLECT"/>
    <property type="match status" value="1"/>
</dbReference>
<proteinExistence type="predicted"/>
<comment type="caution">
    <text evidence="3">The sequence shown here is derived from an EMBL/GenBank/DDBJ whole genome shotgun (WGS) entry which is preliminary data.</text>
</comment>
<dbReference type="InterPro" id="IPR050828">
    <property type="entry name" value="C-type_lectin/matrix_domain"/>
</dbReference>
<gene>
    <name evidence="3" type="primary">Ladd-L1</name>
    <name evidence="3" type="ORF">Hamer_G016680</name>
</gene>
<protein>
    <submittedName>
        <fullName evidence="3">Ladderlectin-like 1</fullName>
    </submittedName>
</protein>
<evidence type="ECO:0000259" key="2">
    <source>
        <dbReference type="PROSITE" id="PS50041"/>
    </source>
</evidence>
<dbReference type="SMART" id="SM00034">
    <property type="entry name" value="CLECT"/>
    <property type="match status" value="1"/>
</dbReference>
<dbReference type="Gene3D" id="3.10.100.10">
    <property type="entry name" value="Mannose-Binding Protein A, subunit A"/>
    <property type="match status" value="1"/>
</dbReference>
<feature type="chain" id="PRO_5035286009" evidence="1">
    <location>
        <begin position="17"/>
        <end position="231"/>
    </location>
</feature>
<feature type="signal peptide" evidence="1">
    <location>
        <begin position="1"/>
        <end position="16"/>
    </location>
</feature>
<accession>A0A8J5TUB3</accession>
<keyword evidence="1" id="KW-0732">Signal</keyword>
<sequence length="231" mass="25461">MRVLLLAALMAVVVVADVAGNYLQDNSNTQEFFTPIKENCTQSLVELLLLRQEVRLNHLVDIEKQSGATLLSLAQTLVEVRDALLSKQDAEATQNPQCTSPFTLVGKKCLLLPIAERLNWAAGRQYCVARGADLATFSDANTFAEYLGFINQVIGVWLGGTDVEIEEVWTWITGEPMPRGPPFWGSTNSYKAEPSGGRGENCAVLHHPDKYYMHDITCAFSTATPLCQKIL</sequence>
<dbReference type="PANTHER" id="PTHR45710:SF36">
    <property type="entry name" value="C-TYPE LECTIN DOMAIN-CONTAINING PROTEIN"/>
    <property type="match status" value="1"/>
</dbReference>
<dbReference type="InterPro" id="IPR016186">
    <property type="entry name" value="C-type_lectin-like/link_sf"/>
</dbReference>
<dbReference type="InterPro" id="IPR001304">
    <property type="entry name" value="C-type_lectin-like"/>
</dbReference>